<accession>A0A1I2BD45</accession>
<dbReference type="AlphaFoldDB" id="A0A1I2BD45"/>
<dbReference type="RefSeq" id="WP_093924086.1">
    <property type="nucleotide sequence ID" value="NZ_FOMW01000008.1"/>
</dbReference>
<dbReference type="EMBL" id="FOMW01000008">
    <property type="protein sequence ID" value="SFE53070.1"/>
    <property type="molecule type" value="Genomic_DNA"/>
</dbReference>
<evidence type="ECO:0008006" key="3">
    <source>
        <dbReference type="Google" id="ProtNLM"/>
    </source>
</evidence>
<evidence type="ECO:0000313" key="1">
    <source>
        <dbReference type="EMBL" id="SFE53070.1"/>
    </source>
</evidence>
<dbReference type="STRING" id="74348.SAMN04488523_10842"/>
<proteinExistence type="predicted"/>
<dbReference type="Proteomes" id="UP000198977">
    <property type="component" value="Unassembled WGS sequence"/>
</dbReference>
<protein>
    <recommendedName>
        <fullName evidence="3">Transmembrane anchor protein</fullName>
    </recommendedName>
</protein>
<gene>
    <name evidence="1" type="ORF">SAMN04488523_10842</name>
</gene>
<dbReference type="OrthoDB" id="952847at2"/>
<name>A0A1I2BD45_9RHOB</name>
<evidence type="ECO:0000313" key="2">
    <source>
        <dbReference type="Proteomes" id="UP000198977"/>
    </source>
</evidence>
<keyword evidence="2" id="KW-1185">Reference proteome</keyword>
<reference evidence="1 2" key="1">
    <citation type="submission" date="2016-10" db="EMBL/GenBank/DDBJ databases">
        <authorList>
            <person name="de Groot N.N."/>
        </authorList>
    </citation>
    <scope>NUCLEOTIDE SEQUENCE [LARGE SCALE GENOMIC DNA]</scope>
    <source>
        <strain evidence="1 2">DSM 11443</strain>
    </source>
</reference>
<sequence>MHNGNKPTPEDLPTSAQLLKSTAIAAASAVAILTLVVLPAEYNIDPTGVGKALGLAEMGEIKTQLAEEAEEDRLMQLQTAPVVEEQSSVSGGIFGIFFGAAYAEEVVAAEWTEQYSLILTPGEGAEVKLAMEEGAEAEFLWVAEGGVVNYDLHGDGGGKDISYEKGRAEPRGEGVLTAAFSGNHGWFWRNRDKQDVTVTLYARGDYSEMKLPK</sequence>
<organism evidence="1 2">
    <name type="scientific">Sulfitobacter brevis</name>
    <dbReference type="NCBI Taxonomy" id="74348"/>
    <lineage>
        <taxon>Bacteria</taxon>
        <taxon>Pseudomonadati</taxon>
        <taxon>Pseudomonadota</taxon>
        <taxon>Alphaproteobacteria</taxon>
        <taxon>Rhodobacterales</taxon>
        <taxon>Roseobacteraceae</taxon>
        <taxon>Sulfitobacter</taxon>
    </lineage>
</organism>